<dbReference type="Gene3D" id="4.10.240.10">
    <property type="entry name" value="Zn(2)-C6 fungal-type DNA-binding domain"/>
    <property type="match status" value="1"/>
</dbReference>
<name>A0AAJ0F064_9PEZI</name>
<accession>A0AAJ0F064</accession>
<dbReference type="PANTHER" id="PTHR38111:SF2">
    <property type="entry name" value="FINGER DOMAIN PROTEIN, PUTATIVE (AFU_ORTHOLOGUE AFUA_1G01560)-RELATED"/>
    <property type="match status" value="1"/>
</dbReference>
<proteinExistence type="predicted"/>
<dbReference type="EMBL" id="MU839852">
    <property type="protein sequence ID" value="KAK1749786.1"/>
    <property type="molecule type" value="Genomic_DNA"/>
</dbReference>
<comment type="caution">
    <text evidence="3">The sequence shown here is derived from an EMBL/GenBank/DDBJ whole genome shotgun (WGS) entry which is preliminary data.</text>
</comment>
<keyword evidence="4" id="KW-1185">Reference proteome</keyword>
<dbReference type="CDD" id="cd00067">
    <property type="entry name" value="GAL4"/>
    <property type="match status" value="1"/>
</dbReference>
<dbReference type="PANTHER" id="PTHR38111">
    <property type="entry name" value="ZN(2)-C6 FUNGAL-TYPE DOMAIN-CONTAINING PROTEIN-RELATED"/>
    <property type="match status" value="1"/>
</dbReference>
<dbReference type="AlphaFoldDB" id="A0AAJ0F064"/>
<dbReference type="GO" id="GO:0008270">
    <property type="term" value="F:zinc ion binding"/>
    <property type="evidence" value="ECO:0007669"/>
    <property type="project" value="InterPro"/>
</dbReference>
<evidence type="ECO:0000256" key="1">
    <source>
        <dbReference type="ARBA" id="ARBA00023242"/>
    </source>
</evidence>
<dbReference type="Pfam" id="PF00172">
    <property type="entry name" value="Zn_clus"/>
    <property type="match status" value="1"/>
</dbReference>
<evidence type="ECO:0000313" key="3">
    <source>
        <dbReference type="EMBL" id="KAK1749786.1"/>
    </source>
</evidence>
<dbReference type="Proteomes" id="UP001239445">
    <property type="component" value="Unassembled WGS sequence"/>
</dbReference>
<protein>
    <recommendedName>
        <fullName evidence="2">Zn(2)-C6 fungal-type domain-containing protein</fullName>
    </recommendedName>
</protein>
<dbReference type="InterPro" id="IPR053178">
    <property type="entry name" value="Osmoadaptation_assoc"/>
</dbReference>
<dbReference type="SMART" id="SM00066">
    <property type="entry name" value="GAL4"/>
    <property type="match status" value="1"/>
</dbReference>
<dbReference type="PROSITE" id="PS50048">
    <property type="entry name" value="ZN2_CY6_FUNGAL_2"/>
    <property type="match status" value="1"/>
</dbReference>
<dbReference type="GO" id="GO:0000981">
    <property type="term" value="F:DNA-binding transcription factor activity, RNA polymerase II-specific"/>
    <property type="evidence" value="ECO:0007669"/>
    <property type="project" value="InterPro"/>
</dbReference>
<gene>
    <name evidence="3" type="ORF">QBC47DRAFT_395305</name>
</gene>
<sequence>MGRQPTSGYCETCRRRRVKCDRARPACKRCTSAGYRCDGYDTQLRMHIMGIEDGRLATVRTPASTPRSASRLIRVSIAVPPDLGISAFRDDMAATFFFSTYAWAPFWRRTLTWAVRGGMPAMNQLCYQAIMYGYMGMKRGDVVLLERGTQLYGQVLRQVWSLLGVSTKQDLAQLVITMIMMGFYEFVVDNPSALEIPPHHLGIRGVLRHCGPEVFQEHGLLQVLRSCRSLLICQSLSKRTHCLLEGDEWKTVPWKYIPKSFEDRLMDIFVDMPGIAEDLARTGDAASCLGKVIELSAALRAWRRDWDAAHPGAVRVLPGNDSEGPCLECDPPRLALDLLYYDAAMLYAMKLEDAGRAQTPSGHLGTSQGDQAEVVLATPVFEDIGPQCSAALEASMIVAWFVKSLPTSAGRETVVTPAPIGVIYSVLQGMGVSGGVNPLAPLHAMFEDAERLFGGFAPVSETGARRDGC</sequence>
<reference evidence="3" key="1">
    <citation type="submission" date="2023-06" db="EMBL/GenBank/DDBJ databases">
        <title>Genome-scale phylogeny and comparative genomics of the fungal order Sordariales.</title>
        <authorList>
            <consortium name="Lawrence Berkeley National Laboratory"/>
            <person name="Hensen N."/>
            <person name="Bonometti L."/>
            <person name="Westerberg I."/>
            <person name="Brannstrom I.O."/>
            <person name="Guillou S."/>
            <person name="Cros-Aarteil S."/>
            <person name="Calhoun S."/>
            <person name="Haridas S."/>
            <person name="Kuo A."/>
            <person name="Mondo S."/>
            <person name="Pangilinan J."/>
            <person name="Riley R."/>
            <person name="Labutti K."/>
            <person name="Andreopoulos B."/>
            <person name="Lipzen A."/>
            <person name="Chen C."/>
            <person name="Yanf M."/>
            <person name="Daum C."/>
            <person name="Ng V."/>
            <person name="Clum A."/>
            <person name="Steindorff A."/>
            <person name="Ohm R."/>
            <person name="Martin F."/>
            <person name="Silar P."/>
            <person name="Natvig D."/>
            <person name="Lalanne C."/>
            <person name="Gautier V."/>
            <person name="Ament-Velasquez S.L."/>
            <person name="Kruys A."/>
            <person name="Hutchinson M.I."/>
            <person name="Powell A.J."/>
            <person name="Barry K."/>
            <person name="Miller A.N."/>
            <person name="Grigoriev I.V."/>
            <person name="Debuchy R."/>
            <person name="Gladieux P."/>
            <person name="Thoren M.H."/>
            <person name="Johannesson H."/>
        </authorList>
    </citation>
    <scope>NUCLEOTIDE SEQUENCE</scope>
    <source>
        <strain evidence="3">PSN4</strain>
    </source>
</reference>
<dbReference type="InterPro" id="IPR036864">
    <property type="entry name" value="Zn2-C6_fun-type_DNA-bd_sf"/>
</dbReference>
<feature type="domain" description="Zn(2)-C6 fungal-type" evidence="2">
    <location>
        <begin position="10"/>
        <end position="37"/>
    </location>
</feature>
<keyword evidence="1" id="KW-0539">Nucleus</keyword>
<dbReference type="InterPro" id="IPR001138">
    <property type="entry name" value="Zn2Cys6_DnaBD"/>
</dbReference>
<dbReference type="SUPFAM" id="SSF57701">
    <property type="entry name" value="Zn2/Cys6 DNA-binding domain"/>
    <property type="match status" value="1"/>
</dbReference>
<organism evidence="3 4">
    <name type="scientific">Echria macrotheca</name>
    <dbReference type="NCBI Taxonomy" id="438768"/>
    <lineage>
        <taxon>Eukaryota</taxon>
        <taxon>Fungi</taxon>
        <taxon>Dikarya</taxon>
        <taxon>Ascomycota</taxon>
        <taxon>Pezizomycotina</taxon>
        <taxon>Sordariomycetes</taxon>
        <taxon>Sordariomycetidae</taxon>
        <taxon>Sordariales</taxon>
        <taxon>Schizotheciaceae</taxon>
        <taxon>Echria</taxon>
    </lineage>
</organism>
<evidence type="ECO:0000259" key="2">
    <source>
        <dbReference type="PROSITE" id="PS50048"/>
    </source>
</evidence>
<evidence type="ECO:0000313" key="4">
    <source>
        <dbReference type="Proteomes" id="UP001239445"/>
    </source>
</evidence>